<protein>
    <submittedName>
        <fullName evidence="1">Uncharacterized protein</fullName>
    </submittedName>
</protein>
<proteinExistence type="predicted"/>
<keyword evidence="2" id="KW-1185">Reference proteome</keyword>
<name>A0ABP5LKJ5_9ACTN</name>
<accession>A0ABP5LKJ5</accession>
<evidence type="ECO:0000313" key="1">
    <source>
        <dbReference type="EMBL" id="GAA2147362.1"/>
    </source>
</evidence>
<reference evidence="2" key="1">
    <citation type="journal article" date="2019" name="Int. J. Syst. Evol. Microbiol.">
        <title>The Global Catalogue of Microorganisms (GCM) 10K type strain sequencing project: providing services to taxonomists for standard genome sequencing and annotation.</title>
        <authorList>
            <consortium name="The Broad Institute Genomics Platform"/>
            <consortium name="The Broad Institute Genome Sequencing Center for Infectious Disease"/>
            <person name="Wu L."/>
            <person name="Ma J."/>
        </authorList>
    </citation>
    <scope>NUCLEOTIDE SEQUENCE [LARGE SCALE GENOMIC DNA]</scope>
    <source>
        <strain evidence="2">JCM 14560</strain>
    </source>
</reference>
<organism evidence="1 2">
    <name type="scientific">Kitasatospora kazusensis</name>
    <dbReference type="NCBI Taxonomy" id="407974"/>
    <lineage>
        <taxon>Bacteria</taxon>
        <taxon>Bacillati</taxon>
        <taxon>Actinomycetota</taxon>
        <taxon>Actinomycetes</taxon>
        <taxon>Kitasatosporales</taxon>
        <taxon>Streptomycetaceae</taxon>
        <taxon>Kitasatospora</taxon>
    </lineage>
</organism>
<evidence type="ECO:0000313" key="2">
    <source>
        <dbReference type="Proteomes" id="UP001422759"/>
    </source>
</evidence>
<sequence>MGDFVTATVVFREIVVVGGVVFGAQMDGLAVRREDDWVHVRLTADENTVYSFPVSMIACVAWAPEN</sequence>
<dbReference type="Proteomes" id="UP001422759">
    <property type="component" value="Unassembled WGS sequence"/>
</dbReference>
<gene>
    <name evidence="1" type="ORF">GCM10009760_38200</name>
</gene>
<dbReference type="RefSeq" id="WP_344466569.1">
    <property type="nucleotide sequence ID" value="NZ_BAAANT010000021.1"/>
</dbReference>
<comment type="caution">
    <text evidence="1">The sequence shown here is derived from an EMBL/GenBank/DDBJ whole genome shotgun (WGS) entry which is preliminary data.</text>
</comment>
<dbReference type="EMBL" id="BAAANT010000021">
    <property type="protein sequence ID" value="GAA2147362.1"/>
    <property type="molecule type" value="Genomic_DNA"/>
</dbReference>